<keyword evidence="4" id="KW-1185">Reference proteome</keyword>
<evidence type="ECO:0000256" key="1">
    <source>
        <dbReference type="SAM" id="MobiDB-lite"/>
    </source>
</evidence>
<dbReference type="AlphaFoldDB" id="A0A431VNI7"/>
<accession>A0A431VNI7</accession>
<comment type="caution">
    <text evidence="3">The sequence shown here is derived from an EMBL/GenBank/DDBJ whole genome shotgun (WGS) entry which is preliminary data.</text>
</comment>
<dbReference type="Proteomes" id="UP000277007">
    <property type="component" value="Unassembled WGS sequence"/>
</dbReference>
<proteinExistence type="predicted"/>
<dbReference type="PANTHER" id="PTHR44809">
    <property type="match status" value="1"/>
</dbReference>
<organism evidence="3 4">
    <name type="scientific">Azospirillum griseum</name>
    <dbReference type="NCBI Taxonomy" id="2496639"/>
    <lineage>
        <taxon>Bacteria</taxon>
        <taxon>Pseudomonadati</taxon>
        <taxon>Pseudomonadota</taxon>
        <taxon>Alphaproteobacteria</taxon>
        <taxon>Rhodospirillales</taxon>
        <taxon>Azospirillaceae</taxon>
        <taxon>Azospirillum</taxon>
    </lineage>
</organism>
<gene>
    <name evidence="3" type="ORF">EJ903_00585</name>
</gene>
<evidence type="ECO:0000313" key="3">
    <source>
        <dbReference type="EMBL" id="RTR24315.1"/>
    </source>
</evidence>
<feature type="domain" description="Glycosyltransferase 61 catalytic" evidence="2">
    <location>
        <begin position="474"/>
        <end position="649"/>
    </location>
</feature>
<dbReference type="SMART" id="SM00028">
    <property type="entry name" value="TPR"/>
    <property type="match status" value="4"/>
</dbReference>
<dbReference type="Pfam" id="PF13432">
    <property type="entry name" value="TPR_16"/>
    <property type="match status" value="1"/>
</dbReference>
<dbReference type="InterPro" id="IPR019734">
    <property type="entry name" value="TPR_rpt"/>
</dbReference>
<feature type="compositionally biased region" description="Low complexity" evidence="1">
    <location>
        <begin position="1"/>
        <end position="13"/>
    </location>
</feature>
<dbReference type="GO" id="GO:0016757">
    <property type="term" value="F:glycosyltransferase activity"/>
    <property type="evidence" value="ECO:0007669"/>
    <property type="project" value="InterPro"/>
</dbReference>
<evidence type="ECO:0000313" key="4">
    <source>
        <dbReference type="Proteomes" id="UP000277007"/>
    </source>
</evidence>
<dbReference type="PANTHER" id="PTHR44809:SF1">
    <property type="entry name" value="PROTEIN O-MANNOSYL-TRANSFERASE TMTC1"/>
    <property type="match status" value="1"/>
</dbReference>
<dbReference type="Gene3D" id="1.25.40.10">
    <property type="entry name" value="Tetratricopeptide repeat domain"/>
    <property type="match status" value="3"/>
</dbReference>
<dbReference type="InterPro" id="IPR011990">
    <property type="entry name" value="TPR-like_helical_dom_sf"/>
</dbReference>
<protein>
    <submittedName>
        <fullName evidence="3">DUF563 domain-containing protein</fullName>
    </submittedName>
</protein>
<dbReference type="InterPro" id="IPR052943">
    <property type="entry name" value="TMTC_O-mannosyl-trnsfr"/>
</dbReference>
<dbReference type="EMBL" id="RXMA01000001">
    <property type="protein sequence ID" value="RTR24315.1"/>
    <property type="molecule type" value="Genomic_DNA"/>
</dbReference>
<name>A0A431VNI7_9PROT</name>
<dbReference type="SUPFAM" id="SSF48452">
    <property type="entry name" value="TPR-like"/>
    <property type="match status" value="2"/>
</dbReference>
<evidence type="ECO:0000259" key="2">
    <source>
        <dbReference type="Pfam" id="PF04577"/>
    </source>
</evidence>
<feature type="region of interest" description="Disordered" evidence="1">
    <location>
        <begin position="1"/>
        <end position="20"/>
    </location>
</feature>
<dbReference type="Pfam" id="PF04577">
    <property type="entry name" value="Glyco_transf_61"/>
    <property type="match status" value="1"/>
</dbReference>
<dbReference type="InterPro" id="IPR049625">
    <property type="entry name" value="Glyco_transf_61_cat"/>
</dbReference>
<sequence length="713" mass="75045">MTHAASFAASAPSDPVPPADGNLTVGEALRLALEHERAGRLSPAEMLAAAIVDAVPQHADALALLAALRLRRAGGEIGREEARTLLARAVANAGADAPFFANVGSLLRRAGAMGWALAVQRRALALDPVFAVAWFNLGNSLSDGSDAQPQPAARAYSHAARLLPNHPDPHCRQGDLLLSLGDPGAAAVCFTAAVQLTPEALPARLGLGDALRAQGRGNAALAVCRVALAVQPDSAAALTLLGALLVDDGRPDAVVAGVAVLRRLAGLCPDDAVGRLALGEALTRLADGAERDSADSALRVALALRPADPRSLRVLGGECFAREDEAGATRWHRRAVALARSAHGAGRVAALRVESSSRATGAAHRTLAPARAMAVDTGTTRWGEITYRLPETFLTRVEEGRVHPHHFTVEAAAGALVVDGLHAYSRSSLTMLPHIVHHHPAAVDGLGERLLVDLPHAVQRVEEEAILLGGDGNFAHGVLDWASKLCVLERFPELAGLPVLVSAALRPAVVELFGLLGLSADRLIRVEPGVMLSCRRLWVPSLTHQFQYMAPEHLAFLRDRLGLPTESRGGVAGGGRRLFLSRAMAGHRGLVNEAEVAGLLAEAGFERYVPDGRSMAEQIAVFREAEAIVAPVGGGTAAVVFAPPGTRVIELTHERCVLPQYAILCALLKQPYQQIVGTAVRNRGVLAFDWDFRAPLDAVAAMLRPLNGSDAHR</sequence>
<reference evidence="3 4" key="1">
    <citation type="submission" date="2018-12" db="EMBL/GenBank/DDBJ databases">
        <authorList>
            <person name="Yang Y."/>
        </authorList>
    </citation>
    <scope>NUCLEOTIDE SEQUENCE [LARGE SCALE GENOMIC DNA]</scope>
    <source>
        <strain evidence="3 4">L-25-5w-1</strain>
    </source>
</reference>